<dbReference type="EMBL" id="NQWI01000094">
    <property type="protein sequence ID" value="PDW01990.1"/>
    <property type="molecule type" value="Genomic_DNA"/>
</dbReference>
<dbReference type="PANTHER" id="PTHR43179">
    <property type="entry name" value="RHAMNOSYLTRANSFERASE WBBL"/>
    <property type="match status" value="1"/>
</dbReference>
<organism evidence="2 3">
    <name type="scientific">Candidatus Viridilinea mediisalina</name>
    <dbReference type="NCBI Taxonomy" id="2024553"/>
    <lineage>
        <taxon>Bacteria</taxon>
        <taxon>Bacillati</taxon>
        <taxon>Chloroflexota</taxon>
        <taxon>Chloroflexia</taxon>
        <taxon>Chloroflexales</taxon>
        <taxon>Chloroflexineae</taxon>
        <taxon>Oscillochloridaceae</taxon>
        <taxon>Candidatus Viridilinea</taxon>
    </lineage>
</organism>
<accession>A0A2A6RGK6</accession>
<gene>
    <name evidence="2" type="ORF">CJ255_16260</name>
</gene>
<comment type="caution">
    <text evidence="2">The sequence shown here is derived from an EMBL/GenBank/DDBJ whole genome shotgun (WGS) entry which is preliminary data.</text>
</comment>
<evidence type="ECO:0000259" key="1">
    <source>
        <dbReference type="Pfam" id="PF00535"/>
    </source>
</evidence>
<dbReference type="OrthoDB" id="9816564at2"/>
<dbReference type="AlphaFoldDB" id="A0A2A6RGK6"/>
<name>A0A2A6RGK6_9CHLR</name>
<dbReference type="InterPro" id="IPR001173">
    <property type="entry name" value="Glyco_trans_2-like"/>
</dbReference>
<keyword evidence="3" id="KW-1185">Reference proteome</keyword>
<reference evidence="3" key="1">
    <citation type="submission" date="2017-08" db="EMBL/GenBank/DDBJ databases">
        <authorList>
            <person name="Grouzdev D.S."/>
            <person name="Gaisin V.A."/>
            <person name="Rysina M.S."/>
            <person name="Gorlenko V.M."/>
        </authorList>
    </citation>
    <scope>NUCLEOTIDE SEQUENCE [LARGE SCALE GENOMIC DNA]</scope>
    <source>
        <strain evidence="3">Kir15-3F</strain>
    </source>
</reference>
<dbReference type="InterPro" id="IPR029044">
    <property type="entry name" value="Nucleotide-diphossugar_trans"/>
</dbReference>
<protein>
    <submittedName>
        <fullName evidence="2">Glycosyl transferase</fullName>
    </submittedName>
</protein>
<keyword evidence="2" id="KW-0808">Transferase</keyword>
<evidence type="ECO:0000313" key="2">
    <source>
        <dbReference type="EMBL" id="PDW01990.1"/>
    </source>
</evidence>
<dbReference type="Gene3D" id="3.90.550.10">
    <property type="entry name" value="Spore Coat Polysaccharide Biosynthesis Protein SpsA, Chain A"/>
    <property type="match status" value="1"/>
</dbReference>
<dbReference type="Proteomes" id="UP000220527">
    <property type="component" value="Unassembled WGS sequence"/>
</dbReference>
<dbReference type="SUPFAM" id="SSF53448">
    <property type="entry name" value="Nucleotide-diphospho-sugar transferases"/>
    <property type="match status" value="1"/>
</dbReference>
<dbReference type="Pfam" id="PF00535">
    <property type="entry name" value="Glycos_transf_2"/>
    <property type="match status" value="1"/>
</dbReference>
<feature type="domain" description="Glycosyltransferase 2-like" evidence="1">
    <location>
        <begin position="6"/>
        <end position="195"/>
    </location>
</feature>
<dbReference type="GO" id="GO:0016740">
    <property type="term" value="F:transferase activity"/>
    <property type="evidence" value="ECO:0007669"/>
    <property type="project" value="UniProtKB-KW"/>
</dbReference>
<dbReference type="PANTHER" id="PTHR43179:SF7">
    <property type="entry name" value="RHAMNOSYLTRANSFERASE WBBL"/>
    <property type="match status" value="1"/>
</dbReference>
<evidence type="ECO:0000313" key="3">
    <source>
        <dbReference type="Proteomes" id="UP000220527"/>
    </source>
</evidence>
<dbReference type="CDD" id="cd04186">
    <property type="entry name" value="GT_2_like_c"/>
    <property type="match status" value="1"/>
</dbReference>
<sequence length="311" mass="34919">MHTIGIIIVSYNTCALLRDCLASLRSCTLPLQIVVVDNGSRDESVPMVRSAFPEVNLVAHGANVGFAQANNLGFAWFAAQPDGLPPYLLLLNPDTVVHPGALESLVAFLEQHPRVGLVGPRLLNPDGTRQAAAFRFPTLLMTMLDLFPPGEVLPGRIYASWWHGRYPQEQHEAPFAIDHPLGACMLLRRSTLEHVGPLDAHYFMYSEEVEWCWRIRQAGWAIWQVPAARVTHIGGAATSQFRHTMFIALWQSRARFAAQRGPHWHLAAHQAIVRTGMLRLSLKSWWAYLRGHLSHAQLRAHLWAYGEAVKR</sequence>
<proteinExistence type="predicted"/>